<reference evidence="2 5" key="3">
    <citation type="submission" date="2017-11" db="EMBL/GenBank/DDBJ databases">
        <title>Complete genome sequence of Serratia sp. ATCC 39006 LacA.</title>
        <authorList>
            <person name="Hampton H.G."/>
            <person name="Jackson S.A."/>
            <person name="Jauregui R."/>
            <person name="Poulter G.T.M."/>
            <person name="Salmond G.P.C."/>
            <person name="Fineran P.C."/>
        </authorList>
    </citation>
    <scope>NUCLEOTIDE SEQUENCE [LARGE SCALE GENOMIC DNA]</scope>
    <source>
        <strain evidence="2 5">ATCC 39006</strain>
    </source>
</reference>
<gene>
    <name evidence="2" type="ORF">CWC46_00875</name>
    <name evidence="3" type="ORF">Ser39006_000875</name>
</gene>
<dbReference type="Gene3D" id="3.60.10.10">
    <property type="entry name" value="Endonuclease/exonuclease/phosphatase"/>
    <property type="match status" value="1"/>
</dbReference>
<reference evidence="3 4" key="1">
    <citation type="journal article" date="2013" name="Genome Announc.">
        <title>Draft genome sequence of Serratia sp. strain ATCC 39006, a model bacterium for analysis of the biosynthesis and regulation of prodigiosin, a carbapenem, and gas vesicles.</title>
        <authorList>
            <person name="Fineran P.C."/>
            <person name="Iglesias Cans M.C."/>
            <person name="Ramsay J.P."/>
            <person name="Wilf N.M."/>
            <person name="Cossyleon D."/>
            <person name="McNeil M.B."/>
            <person name="Williamson N.R."/>
            <person name="Monson R.E."/>
            <person name="Becher S.A."/>
            <person name="Stanton J.A."/>
            <person name="Brugger K."/>
            <person name="Brown S.D."/>
            <person name="Salmond G.P."/>
        </authorList>
    </citation>
    <scope>NUCLEOTIDE SEQUENCE [LARGE SCALE GENOMIC DNA]</scope>
    <source>
        <strain evidence="3">ATCC 39006</strain>
        <strain evidence="4">ATCC 39006 / SC 11482</strain>
    </source>
</reference>
<dbReference type="Proteomes" id="UP000233778">
    <property type="component" value="Chromosome"/>
</dbReference>
<dbReference type="STRING" id="104623.Ser39006_00807"/>
<reference evidence="3" key="4">
    <citation type="submission" date="2017-11" db="EMBL/GenBank/DDBJ databases">
        <title>Complete genome sequence of Serratia sp. ATCC 39006.</title>
        <authorList>
            <person name="Hampton H.G."/>
            <person name="Jackson S.A."/>
            <person name="Jauregui R."/>
            <person name="Poulter G.T.M."/>
            <person name="Salmond G.P.C."/>
            <person name="Fineran P.C."/>
        </authorList>
    </citation>
    <scope>NUCLEOTIDE SEQUENCE</scope>
    <source>
        <strain evidence="3">ATCC 39006</strain>
    </source>
</reference>
<protein>
    <submittedName>
        <fullName evidence="3">Endonuclease/exonuclease/phosphatase family protein</fullName>
    </submittedName>
</protein>
<keyword evidence="3" id="KW-0378">Hydrolase</keyword>
<dbReference type="InterPro" id="IPR036691">
    <property type="entry name" value="Endo/exonu/phosph_ase_sf"/>
</dbReference>
<sequence length="381" mass="43373">MKLRIASYNVENLFHRTLILNLPDSQKINELLDKVRQLQMLLDNATYDDTLKDSVFNLTVVLQPYIDIRKDAGSLGGWKKNAGKTGFRINKSCRGRGDWIGEITFKSQNFSDQQRKNTGKVIATLNADILCAVEVENMGVLKNFNSQILGKQKFNQFVMIDSPNDPRGIDVACLTRHHIIQLRTHVFDAGKQFDPVFSRDCLEVMIDIGLKQPISVLCNHFKSQNGRTEEERKRSAEKRRDQAAKVVEILTQTYDLKQDYVAVMGDLNEDSSNSWKSLEALFSLPDLHPVIDPAWPESERYTYYYAGGKKGERLNQLDYIFLSTPLYQAMTTWGVERRGIYDIDKIAAQEGAEPVEPFPEVTSWDTGASDHAALWVDVDID</sequence>
<keyword evidence="4" id="KW-1185">Reference proteome</keyword>
<dbReference type="InterPro" id="IPR005135">
    <property type="entry name" value="Endo/exonuclease/phosphatase"/>
</dbReference>
<dbReference type="OrthoDB" id="1398885at2"/>
<keyword evidence="3" id="KW-0269">Exonuclease</keyword>
<evidence type="ECO:0000313" key="2">
    <source>
        <dbReference type="EMBL" id="AUG98504.1"/>
    </source>
</evidence>
<reference evidence="3" key="2">
    <citation type="submission" date="2013-09" db="EMBL/GenBank/DDBJ databases">
        <authorList>
            <person name="Wang G."/>
            <person name="Yang Y."/>
            <person name="Su Y."/>
        </authorList>
    </citation>
    <scope>NUCLEOTIDE SEQUENCE</scope>
    <source>
        <strain evidence="3">ATCC 39006</strain>
    </source>
</reference>
<dbReference type="PANTHER" id="PTHR42834:SF1">
    <property type="entry name" value="ENDONUCLEASE_EXONUCLEASE_PHOSPHATASE FAMILY PROTEIN (AFU_ORTHOLOGUE AFUA_3G09210)"/>
    <property type="match status" value="1"/>
</dbReference>
<dbReference type="GO" id="GO:0004527">
    <property type="term" value="F:exonuclease activity"/>
    <property type="evidence" value="ECO:0007669"/>
    <property type="project" value="UniProtKB-KW"/>
</dbReference>
<keyword evidence="3" id="KW-0255">Endonuclease</keyword>
<dbReference type="RefSeq" id="WP_021014081.1">
    <property type="nucleotide sequence ID" value="NZ_CP025084.1"/>
</dbReference>
<evidence type="ECO:0000313" key="5">
    <source>
        <dbReference type="Proteomes" id="UP000233778"/>
    </source>
</evidence>
<evidence type="ECO:0000259" key="1">
    <source>
        <dbReference type="Pfam" id="PF19580"/>
    </source>
</evidence>
<evidence type="ECO:0000313" key="3">
    <source>
        <dbReference type="EMBL" id="AUH02819.1"/>
    </source>
</evidence>
<dbReference type="GO" id="GO:0004519">
    <property type="term" value="F:endonuclease activity"/>
    <property type="evidence" value="ECO:0007669"/>
    <property type="project" value="UniProtKB-KW"/>
</dbReference>
<dbReference type="KEGG" id="serq:CWC46_00875"/>
<evidence type="ECO:0000313" key="4">
    <source>
        <dbReference type="Proteomes" id="UP000017700"/>
    </source>
</evidence>
<name>A0A2I5T1T7_SERS3</name>
<dbReference type="Pfam" id="PF19580">
    <property type="entry name" value="Exo_endo_phos_3"/>
    <property type="match status" value="1"/>
</dbReference>
<dbReference type="EMBL" id="CP025084">
    <property type="protein sequence ID" value="AUH02819.1"/>
    <property type="molecule type" value="Genomic_DNA"/>
</dbReference>
<organism evidence="3 4">
    <name type="scientific">Serratia sp. (strain ATCC 39006)</name>
    <name type="common">Prodigiosinella confusarubida</name>
    <dbReference type="NCBI Taxonomy" id="104623"/>
    <lineage>
        <taxon>Bacteria</taxon>
        <taxon>Pseudomonadati</taxon>
        <taxon>Pseudomonadota</taxon>
        <taxon>Gammaproteobacteria</taxon>
        <taxon>Enterobacterales</taxon>
        <taxon>Pectobacteriaceae</taxon>
        <taxon>Prodigiosinella</taxon>
    </lineage>
</organism>
<dbReference type="SUPFAM" id="SSF56219">
    <property type="entry name" value="DNase I-like"/>
    <property type="match status" value="1"/>
</dbReference>
<accession>A0A2I5T1T7</accession>
<keyword evidence="3" id="KW-0540">Nuclease</keyword>
<dbReference type="EMBL" id="CP025085">
    <property type="protein sequence ID" value="AUG98504.1"/>
    <property type="molecule type" value="Genomic_DNA"/>
</dbReference>
<dbReference type="Proteomes" id="UP000017700">
    <property type="component" value="Chromosome"/>
</dbReference>
<dbReference type="PANTHER" id="PTHR42834">
    <property type="entry name" value="ENDONUCLEASE/EXONUCLEASE/PHOSPHATASE FAMILY PROTEIN (AFU_ORTHOLOGUE AFUA_3G09210)"/>
    <property type="match status" value="1"/>
</dbReference>
<dbReference type="AlphaFoldDB" id="A0A2I5T1T7"/>
<proteinExistence type="predicted"/>
<feature type="domain" description="Endonuclease/exonuclease/phosphatase" evidence="1">
    <location>
        <begin position="117"/>
        <end position="281"/>
    </location>
</feature>
<dbReference type="KEGG" id="sera:Ser39006_000875"/>